<evidence type="ECO:0000313" key="3">
    <source>
        <dbReference type="EMBL" id="MBB2993241.1"/>
    </source>
</evidence>
<dbReference type="SMART" id="SM00507">
    <property type="entry name" value="HNHc"/>
    <property type="match status" value="1"/>
</dbReference>
<dbReference type="AlphaFoldDB" id="A0A839QM23"/>
<comment type="caution">
    <text evidence="3">The sequence shown here is derived from an EMBL/GenBank/DDBJ whole genome shotgun (WGS) entry which is preliminary data.</text>
</comment>
<name>A0A839QM23_MYCIR</name>
<protein>
    <recommendedName>
        <fullName evidence="2">HNH nuclease domain-containing protein</fullName>
    </recommendedName>
</protein>
<feature type="region of interest" description="Disordered" evidence="1">
    <location>
        <begin position="262"/>
        <end position="326"/>
    </location>
</feature>
<accession>A0A839QM23</accession>
<proteinExistence type="predicted"/>
<feature type="compositionally biased region" description="Polar residues" evidence="1">
    <location>
        <begin position="303"/>
        <end position="318"/>
    </location>
</feature>
<dbReference type="RefSeq" id="WP_396888506.1">
    <property type="nucleotide sequence ID" value="NZ_JACHVU010000015.1"/>
</dbReference>
<dbReference type="InterPro" id="IPR003615">
    <property type="entry name" value="HNH_nuc"/>
</dbReference>
<sequence>MACHCDTPDCHATTNPRPLRDITIYTLTDHTTTGIAAAVGDAGVGAGAELVETAVGEPAAPNPIGDTATPAGSTAGETAAAAEPGSSAAAALPPADANPDRSASDQGATPQSRPGYIFGAGFMPGPLLTDMLHGARTTVRELLHPGHAGPEPRYTPSRALADFIRCRDLTCRFPGCDTPATHADIDHTIPYPIGPTHASNLKILCRFHHLLKTFWTGPTGWRDRQHPDGTIEWTSPTGHTYTTHPGSRLLFPTLCLPTATLWTSDPPTAPTTPQRGAMMPRRRHTRAHNRTRYITTQRRHTANQRAESMSPGEQSPSGYGNDLPPF</sequence>
<feature type="region of interest" description="Disordered" evidence="1">
    <location>
        <begin position="57"/>
        <end position="116"/>
    </location>
</feature>
<dbReference type="EMBL" id="JACHVU010000015">
    <property type="protein sequence ID" value="MBB2993241.1"/>
    <property type="molecule type" value="Genomic_DNA"/>
</dbReference>
<feature type="compositionally biased region" description="Basic residues" evidence="1">
    <location>
        <begin position="280"/>
        <end position="302"/>
    </location>
</feature>
<gene>
    <name evidence="3" type="ORF">FHR72_004749</name>
</gene>
<dbReference type="CDD" id="cd00085">
    <property type="entry name" value="HNHc"/>
    <property type="match status" value="1"/>
</dbReference>
<reference evidence="3 4" key="1">
    <citation type="submission" date="2020-08" db="EMBL/GenBank/DDBJ databases">
        <title>The Agave Microbiome: Exploring the role of microbial communities in plant adaptations to desert environments.</title>
        <authorList>
            <person name="Partida-Martinez L.P."/>
        </authorList>
    </citation>
    <scope>NUCLEOTIDE SEQUENCE [LARGE SCALE GENOMIC DNA]</scope>
    <source>
        <strain evidence="3 4">AT2.18</strain>
    </source>
</reference>
<evidence type="ECO:0000313" key="4">
    <source>
        <dbReference type="Proteomes" id="UP000550501"/>
    </source>
</evidence>
<feature type="compositionally biased region" description="Low complexity" evidence="1">
    <location>
        <begin position="67"/>
        <end position="95"/>
    </location>
</feature>
<evidence type="ECO:0000259" key="2">
    <source>
        <dbReference type="SMART" id="SM00507"/>
    </source>
</evidence>
<dbReference type="Proteomes" id="UP000550501">
    <property type="component" value="Unassembled WGS sequence"/>
</dbReference>
<feature type="compositionally biased region" description="Polar residues" evidence="1">
    <location>
        <begin position="262"/>
        <end position="274"/>
    </location>
</feature>
<evidence type="ECO:0000256" key="1">
    <source>
        <dbReference type="SAM" id="MobiDB-lite"/>
    </source>
</evidence>
<organism evidence="3 4">
    <name type="scientific">Mycolicibacterium iranicum</name>
    <name type="common">Mycobacterium iranicum</name>
    <dbReference type="NCBI Taxonomy" id="912594"/>
    <lineage>
        <taxon>Bacteria</taxon>
        <taxon>Bacillati</taxon>
        <taxon>Actinomycetota</taxon>
        <taxon>Actinomycetes</taxon>
        <taxon>Mycobacteriales</taxon>
        <taxon>Mycobacteriaceae</taxon>
        <taxon>Mycolicibacterium</taxon>
    </lineage>
</organism>
<feature type="domain" description="HNH nuclease" evidence="2">
    <location>
        <begin position="159"/>
        <end position="210"/>
    </location>
</feature>
<keyword evidence="4" id="KW-1185">Reference proteome</keyword>